<dbReference type="SUPFAM" id="SSF160443">
    <property type="entry name" value="SMR domain-like"/>
    <property type="match status" value="1"/>
</dbReference>
<dbReference type="SMART" id="SM00533">
    <property type="entry name" value="MUTSd"/>
    <property type="match status" value="1"/>
</dbReference>
<dbReference type="Gene3D" id="3.30.1370.110">
    <property type="match status" value="1"/>
</dbReference>
<gene>
    <name evidence="10" type="ORF">KC729_14235</name>
</gene>
<dbReference type="InterPro" id="IPR036063">
    <property type="entry name" value="Smr_dom_sf"/>
</dbReference>
<feature type="domain" description="Smr" evidence="9">
    <location>
        <begin position="721"/>
        <end position="765"/>
    </location>
</feature>
<dbReference type="GO" id="GO:0030983">
    <property type="term" value="F:mismatched DNA binding"/>
    <property type="evidence" value="ECO:0007669"/>
    <property type="project" value="InterPro"/>
</dbReference>
<dbReference type="InterPro" id="IPR007696">
    <property type="entry name" value="DNA_mismatch_repair_MutS_core"/>
</dbReference>
<dbReference type="GO" id="GO:0045910">
    <property type="term" value="P:negative regulation of DNA recombination"/>
    <property type="evidence" value="ECO:0007669"/>
    <property type="project" value="InterPro"/>
</dbReference>
<dbReference type="GO" id="GO:0016887">
    <property type="term" value="F:ATP hydrolysis activity"/>
    <property type="evidence" value="ECO:0007669"/>
    <property type="project" value="InterPro"/>
</dbReference>
<name>A0A956RQC7_UNCEI</name>
<dbReference type="InterPro" id="IPR002625">
    <property type="entry name" value="Smr_dom"/>
</dbReference>
<keyword evidence="7" id="KW-0175">Coiled coil</keyword>
<dbReference type="AlphaFoldDB" id="A0A956RQC7"/>
<dbReference type="SMART" id="SM00534">
    <property type="entry name" value="MUTSac"/>
    <property type="match status" value="1"/>
</dbReference>
<evidence type="ECO:0000313" key="11">
    <source>
        <dbReference type="Proteomes" id="UP000697710"/>
    </source>
</evidence>
<dbReference type="GO" id="GO:0140664">
    <property type="term" value="F:ATP-dependent DNA damage sensor activity"/>
    <property type="evidence" value="ECO:0007669"/>
    <property type="project" value="InterPro"/>
</dbReference>
<keyword evidence="1" id="KW-0699">rRNA-binding</keyword>
<dbReference type="Pfam" id="PF00488">
    <property type="entry name" value="MutS_V"/>
    <property type="match status" value="1"/>
</dbReference>
<proteinExistence type="predicted"/>
<feature type="region of interest" description="Disordered" evidence="8">
    <location>
        <begin position="619"/>
        <end position="644"/>
    </location>
</feature>
<dbReference type="InterPro" id="IPR005747">
    <property type="entry name" value="MutS2"/>
</dbReference>
<organism evidence="10 11">
    <name type="scientific">Eiseniibacteriota bacterium</name>
    <dbReference type="NCBI Taxonomy" id="2212470"/>
    <lineage>
        <taxon>Bacteria</taxon>
        <taxon>Candidatus Eiseniibacteriota</taxon>
    </lineage>
</organism>
<keyword evidence="6" id="KW-0238">DNA-binding</keyword>
<dbReference type="GO" id="GO:0004519">
    <property type="term" value="F:endonuclease activity"/>
    <property type="evidence" value="ECO:0007669"/>
    <property type="project" value="InterPro"/>
</dbReference>
<dbReference type="FunFam" id="3.40.50.300:FF:000830">
    <property type="entry name" value="Endonuclease MutS2"/>
    <property type="match status" value="1"/>
</dbReference>
<keyword evidence="2" id="KW-0547">Nucleotide-binding</keyword>
<dbReference type="PROSITE" id="PS50828">
    <property type="entry name" value="SMR"/>
    <property type="match status" value="1"/>
</dbReference>
<dbReference type="Pfam" id="PF01713">
    <property type="entry name" value="Smr"/>
    <property type="match status" value="1"/>
</dbReference>
<dbReference type="PANTHER" id="PTHR48466:SF2">
    <property type="entry name" value="OS10G0509000 PROTEIN"/>
    <property type="match status" value="1"/>
</dbReference>
<keyword evidence="5" id="KW-0694">RNA-binding</keyword>
<dbReference type="SUPFAM" id="SSF52540">
    <property type="entry name" value="P-loop containing nucleoside triphosphate hydrolases"/>
    <property type="match status" value="1"/>
</dbReference>
<dbReference type="GO" id="GO:0006298">
    <property type="term" value="P:mismatch repair"/>
    <property type="evidence" value="ECO:0007669"/>
    <property type="project" value="InterPro"/>
</dbReference>
<evidence type="ECO:0000259" key="9">
    <source>
        <dbReference type="PROSITE" id="PS50828"/>
    </source>
</evidence>
<dbReference type="GO" id="GO:0005524">
    <property type="term" value="F:ATP binding"/>
    <property type="evidence" value="ECO:0007669"/>
    <property type="project" value="UniProtKB-KW"/>
</dbReference>
<evidence type="ECO:0000256" key="2">
    <source>
        <dbReference type="ARBA" id="ARBA00022741"/>
    </source>
</evidence>
<evidence type="ECO:0000256" key="4">
    <source>
        <dbReference type="ARBA" id="ARBA00022840"/>
    </source>
</evidence>
<dbReference type="Proteomes" id="UP000697710">
    <property type="component" value="Unassembled WGS sequence"/>
</dbReference>
<feature type="coiled-coil region" evidence="7">
    <location>
        <begin position="526"/>
        <end position="603"/>
    </location>
</feature>
<evidence type="ECO:0000256" key="7">
    <source>
        <dbReference type="SAM" id="Coils"/>
    </source>
</evidence>
<dbReference type="InterPro" id="IPR045076">
    <property type="entry name" value="MutS"/>
</dbReference>
<dbReference type="PANTHER" id="PTHR48466">
    <property type="entry name" value="OS10G0509000 PROTEIN-RELATED"/>
    <property type="match status" value="1"/>
</dbReference>
<dbReference type="InterPro" id="IPR000432">
    <property type="entry name" value="DNA_mismatch_repair_MutS_C"/>
</dbReference>
<evidence type="ECO:0000256" key="5">
    <source>
        <dbReference type="ARBA" id="ARBA00022884"/>
    </source>
</evidence>
<evidence type="ECO:0000256" key="8">
    <source>
        <dbReference type="SAM" id="MobiDB-lite"/>
    </source>
</evidence>
<dbReference type="GO" id="GO:0019843">
    <property type="term" value="F:rRNA binding"/>
    <property type="evidence" value="ECO:0007669"/>
    <property type="project" value="UniProtKB-KW"/>
</dbReference>
<accession>A0A956RQC7</accession>
<keyword evidence="3" id="KW-0378">Hydrolase</keyword>
<evidence type="ECO:0000256" key="6">
    <source>
        <dbReference type="ARBA" id="ARBA00023125"/>
    </source>
</evidence>
<dbReference type="Gene3D" id="3.40.50.300">
    <property type="entry name" value="P-loop containing nucleotide triphosphate hydrolases"/>
    <property type="match status" value="1"/>
</dbReference>
<dbReference type="InterPro" id="IPR036187">
    <property type="entry name" value="DNA_mismatch_repair_MutS_sf"/>
</dbReference>
<dbReference type="InterPro" id="IPR027417">
    <property type="entry name" value="P-loop_NTPase"/>
</dbReference>
<reference evidence="10" key="1">
    <citation type="submission" date="2020-04" db="EMBL/GenBank/DDBJ databases">
        <authorList>
            <person name="Zhang T."/>
        </authorList>
    </citation>
    <scope>NUCLEOTIDE SEQUENCE</scope>
    <source>
        <strain evidence="10">HKST-UBA01</strain>
    </source>
</reference>
<comment type="caution">
    <text evidence="10">The sequence shown here is derived from an EMBL/GenBank/DDBJ whole genome shotgun (WGS) entry which is preliminary data.</text>
</comment>
<feature type="non-terminal residue" evidence="10">
    <location>
        <position position="765"/>
    </location>
</feature>
<evidence type="ECO:0000256" key="3">
    <source>
        <dbReference type="ARBA" id="ARBA00022801"/>
    </source>
</evidence>
<dbReference type="PIRSF" id="PIRSF005814">
    <property type="entry name" value="MutS_YshD"/>
    <property type="match status" value="1"/>
</dbReference>
<dbReference type="EMBL" id="JAGQHR010000492">
    <property type="protein sequence ID" value="MCA9728845.1"/>
    <property type="molecule type" value="Genomic_DNA"/>
</dbReference>
<keyword evidence="4" id="KW-0067">ATP-binding</keyword>
<reference evidence="10" key="2">
    <citation type="journal article" date="2021" name="Microbiome">
        <title>Successional dynamics and alternative stable states in a saline activated sludge microbial community over 9 years.</title>
        <authorList>
            <person name="Wang Y."/>
            <person name="Ye J."/>
            <person name="Ju F."/>
            <person name="Liu L."/>
            <person name="Boyd J.A."/>
            <person name="Deng Y."/>
            <person name="Parks D.H."/>
            <person name="Jiang X."/>
            <person name="Yin X."/>
            <person name="Woodcroft B.J."/>
            <person name="Tyson G.W."/>
            <person name="Hugenholtz P."/>
            <person name="Polz M.F."/>
            <person name="Zhang T."/>
        </authorList>
    </citation>
    <scope>NUCLEOTIDE SEQUENCE</scope>
    <source>
        <strain evidence="10">HKST-UBA01</strain>
    </source>
</reference>
<evidence type="ECO:0000256" key="1">
    <source>
        <dbReference type="ARBA" id="ARBA00022730"/>
    </source>
</evidence>
<feature type="region of interest" description="Disordered" evidence="8">
    <location>
        <begin position="698"/>
        <end position="719"/>
    </location>
</feature>
<dbReference type="NCBIfam" id="TIGR01069">
    <property type="entry name" value="mutS2"/>
    <property type="match status" value="1"/>
</dbReference>
<evidence type="ECO:0000313" key="10">
    <source>
        <dbReference type="EMBL" id="MCA9728845.1"/>
    </source>
</evidence>
<protein>
    <submittedName>
        <fullName evidence="10">Smr/MutS family protein</fullName>
    </submittedName>
</protein>
<sequence length="765" mass="85109">MNPHTLTVLEFEKVRRMLLRWTFSSLGRERIEALHPSLPADEVRLSLDRISEWKALELTGEAPSPDPIEDLSPLFRRLTRSEGALAGADLVLFLPLLQQLGRLRRLLRAEDAERRPLLREMLAPLEDFSELTRRLERSLSGTGEVRSEASPALARARQALVDAQQDVSGLLDGMLNRLPASSREDAFVTVRDGRYVVSVRAQHRESFPGLLHGRSQTGHSVLIEPLDALEANNRVADRREEARLVEVRVLAELTQALRDRGSALERAYEAVGACDAVRAGAKLALTLRAEAPELTERTLRVVQGRHPLLADAEMRGGARVVPLDLVIEADRPVLLVSGPNMGGKTVALKTVGLLVLMARAGLHVPAAPGTELPLVDEVFVDLGDEQSIEDDLSTFAGHLKNVGAMWDRATRDSLVLMDELGGATDPEEGAALATALLDEMGRRGALTVATTHLTSLKLFVQERAEMQNAAMEFDAVSLEPRYRLEIGEPGRSRAFDIARRVLPGSGLLERAQEFRSSQLVEMDRIFERVDVERRALEQARRALDEERRVLSGAVDRKDRQAARLKDRIEALRRAREDAIESALARAQHEIRELRERLEQELTTQRGEDAVRTARRAERDLQAARGNAHARGARRQRLGTSRLQPEQVKEGVEAWIADLGAVVRVERVRPDSNKVRVEWRGRHLEVALGALETVPADRARTSPTPVRVQLPDAPTEPVSPEIDLRGHRVEEAMESLERYLDRATMSGRTLVRIIHGKGTGTLKKEV</sequence>
<dbReference type="SUPFAM" id="SSF48334">
    <property type="entry name" value="DNA repair protein MutS, domain III"/>
    <property type="match status" value="1"/>
</dbReference>